<keyword evidence="8" id="KW-1185">Reference proteome</keyword>
<name>A0A2P8F6C4_9RHOB</name>
<proteinExistence type="predicted"/>
<gene>
    <name evidence="7" type="ORF">CLV88_11943</name>
</gene>
<evidence type="ECO:0000259" key="6">
    <source>
        <dbReference type="Pfam" id="PF01794"/>
    </source>
</evidence>
<dbReference type="RefSeq" id="WP_106610189.1">
    <property type="nucleotide sequence ID" value="NZ_PYGJ01000019.1"/>
</dbReference>
<evidence type="ECO:0000256" key="5">
    <source>
        <dbReference type="SAM" id="Phobius"/>
    </source>
</evidence>
<evidence type="ECO:0000256" key="1">
    <source>
        <dbReference type="ARBA" id="ARBA00004141"/>
    </source>
</evidence>
<evidence type="ECO:0000256" key="4">
    <source>
        <dbReference type="ARBA" id="ARBA00023136"/>
    </source>
</evidence>
<sequence length="199" mass="21423">MTRGLRSLIWLAVLGAATLPVVIAAFSPYLAYRNPAYIVAGFAGILSLSLFLLQPLLAAGYLPGLRLPLARKLHRIIGAALLACLALHIGGLYLTSPPDTLDALLLVSPTPFSVYGVLATLGLIATILLVALRRRVRYGHWRLLHNALALFVVIATLIHALQIEGTMGPVSKWLLCGAVLIATATTLINERLLKPLRRN</sequence>
<evidence type="ECO:0000313" key="7">
    <source>
        <dbReference type="EMBL" id="PSL17273.1"/>
    </source>
</evidence>
<feature type="transmembrane region" description="Helical" evidence="5">
    <location>
        <begin position="114"/>
        <end position="132"/>
    </location>
</feature>
<feature type="transmembrane region" description="Helical" evidence="5">
    <location>
        <begin position="34"/>
        <end position="53"/>
    </location>
</feature>
<comment type="subcellular location">
    <subcellularLocation>
        <location evidence="1">Membrane</location>
        <topology evidence="1">Multi-pass membrane protein</topology>
    </subcellularLocation>
</comment>
<evidence type="ECO:0000256" key="2">
    <source>
        <dbReference type="ARBA" id="ARBA00022692"/>
    </source>
</evidence>
<dbReference type="InterPro" id="IPR013130">
    <property type="entry name" value="Fe3_Rdtase_TM_dom"/>
</dbReference>
<dbReference type="Proteomes" id="UP000240418">
    <property type="component" value="Unassembled WGS sequence"/>
</dbReference>
<dbReference type="AlphaFoldDB" id="A0A2P8F6C4"/>
<dbReference type="Pfam" id="PF01794">
    <property type="entry name" value="Ferric_reduct"/>
    <property type="match status" value="1"/>
</dbReference>
<dbReference type="EMBL" id="PYGJ01000019">
    <property type="protein sequence ID" value="PSL17273.1"/>
    <property type="molecule type" value="Genomic_DNA"/>
</dbReference>
<accession>A0A2P8F6C4</accession>
<keyword evidence="3 5" id="KW-1133">Transmembrane helix</keyword>
<keyword evidence="2 5" id="KW-0812">Transmembrane</keyword>
<feature type="transmembrane region" description="Helical" evidence="5">
    <location>
        <begin position="144"/>
        <end position="163"/>
    </location>
</feature>
<dbReference type="OrthoDB" id="7917288at2"/>
<feature type="transmembrane region" description="Helical" evidence="5">
    <location>
        <begin position="73"/>
        <end position="94"/>
    </location>
</feature>
<dbReference type="GO" id="GO:0016020">
    <property type="term" value="C:membrane"/>
    <property type="evidence" value="ECO:0007669"/>
    <property type="project" value="UniProtKB-SubCell"/>
</dbReference>
<feature type="domain" description="Ferric oxidoreductase" evidence="6">
    <location>
        <begin position="43"/>
        <end position="155"/>
    </location>
</feature>
<evidence type="ECO:0000256" key="3">
    <source>
        <dbReference type="ARBA" id="ARBA00022989"/>
    </source>
</evidence>
<evidence type="ECO:0000313" key="8">
    <source>
        <dbReference type="Proteomes" id="UP000240418"/>
    </source>
</evidence>
<reference evidence="7 8" key="1">
    <citation type="submission" date="2018-03" db="EMBL/GenBank/DDBJ databases">
        <title>Genomic Encyclopedia of Archaeal and Bacterial Type Strains, Phase II (KMG-II): from individual species to whole genera.</title>
        <authorList>
            <person name="Goeker M."/>
        </authorList>
    </citation>
    <scope>NUCLEOTIDE SEQUENCE [LARGE SCALE GENOMIC DNA]</scope>
    <source>
        <strain evidence="7 8">DSM 100673</strain>
    </source>
</reference>
<organism evidence="7 8">
    <name type="scientific">Shimia abyssi</name>
    <dbReference type="NCBI Taxonomy" id="1662395"/>
    <lineage>
        <taxon>Bacteria</taxon>
        <taxon>Pseudomonadati</taxon>
        <taxon>Pseudomonadota</taxon>
        <taxon>Alphaproteobacteria</taxon>
        <taxon>Rhodobacterales</taxon>
        <taxon>Roseobacteraceae</taxon>
    </lineage>
</organism>
<comment type="caution">
    <text evidence="7">The sequence shown here is derived from an EMBL/GenBank/DDBJ whole genome shotgun (WGS) entry which is preliminary data.</text>
</comment>
<feature type="transmembrane region" description="Helical" evidence="5">
    <location>
        <begin position="169"/>
        <end position="188"/>
    </location>
</feature>
<protein>
    <submittedName>
        <fullName evidence="7">Ferric reductase like protein</fullName>
    </submittedName>
</protein>
<keyword evidence="4 5" id="KW-0472">Membrane</keyword>